<dbReference type="Proteomes" id="UP001530315">
    <property type="component" value="Unassembled WGS sequence"/>
</dbReference>
<feature type="compositionally biased region" description="Polar residues" evidence="2">
    <location>
        <begin position="194"/>
        <end position="216"/>
    </location>
</feature>
<feature type="region of interest" description="Disordered" evidence="2">
    <location>
        <begin position="1"/>
        <end position="51"/>
    </location>
</feature>
<evidence type="ECO:0000256" key="2">
    <source>
        <dbReference type="SAM" id="MobiDB-lite"/>
    </source>
</evidence>
<keyword evidence="1" id="KW-0175">Coiled coil</keyword>
<feature type="coiled-coil region" evidence="1">
    <location>
        <begin position="513"/>
        <end position="540"/>
    </location>
</feature>
<evidence type="ECO:0000313" key="3">
    <source>
        <dbReference type="EMBL" id="KAL3777555.1"/>
    </source>
</evidence>
<name>A0ABD3NUH9_9STRA</name>
<feature type="compositionally biased region" description="Polar residues" evidence="2">
    <location>
        <begin position="1"/>
        <end position="11"/>
    </location>
</feature>
<evidence type="ECO:0000313" key="4">
    <source>
        <dbReference type="Proteomes" id="UP001530315"/>
    </source>
</evidence>
<dbReference type="AlphaFoldDB" id="A0ABD3NUH9"/>
<comment type="caution">
    <text evidence="3">The sequence shown here is derived from an EMBL/GenBank/DDBJ whole genome shotgun (WGS) entry which is preliminary data.</text>
</comment>
<reference evidence="3 4" key="1">
    <citation type="submission" date="2024-10" db="EMBL/GenBank/DDBJ databases">
        <title>Updated reference genomes for cyclostephanoid diatoms.</title>
        <authorList>
            <person name="Roberts W.R."/>
            <person name="Alverson A.J."/>
        </authorList>
    </citation>
    <scope>NUCLEOTIDE SEQUENCE [LARGE SCALE GENOMIC DNA]</scope>
    <source>
        <strain evidence="3 4">AJA276-08</strain>
    </source>
</reference>
<feature type="compositionally biased region" description="Low complexity" evidence="2">
    <location>
        <begin position="691"/>
        <end position="702"/>
    </location>
</feature>
<keyword evidence="4" id="KW-1185">Reference proteome</keyword>
<feature type="coiled-coil region" evidence="1">
    <location>
        <begin position="640"/>
        <end position="674"/>
    </location>
</feature>
<feature type="region of interest" description="Disordered" evidence="2">
    <location>
        <begin position="691"/>
        <end position="712"/>
    </location>
</feature>
<dbReference type="EMBL" id="JALLAZ020001280">
    <property type="protein sequence ID" value="KAL3777555.1"/>
    <property type="molecule type" value="Genomic_DNA"/>
</dbReference>
<feature type="region of interest" description="Disordered" evidence="2">
    <location>
        <begin position="179"/>
        <end position="217"/>
    </location>
</feature>
<sequence length="734" mass="81165">MQPNHQVSINTRLVPMPPDARVPSSIKPISPASFYRPKRLDGGIASGPAKGDNCENVDKGKQANLCETKPQTADEYSFNGGGAELGAKTPVVGNRSKEDTNHVNGDGERIGVDQPQKAMNHAIIELPTANPLSHKKSADMLLLHRPQEATHTDKVINPGSCASAHNLYAKITAPLQPSTEVVDSRGGDAFSLRRPTNSIKSDRLNPNSCASGQKNELNGGVSRLEKLLDGGIASGPAKGDNCENVDKGKQANLCETKPQTADEYSINGDGAVLLSPERHSIDAKTPVVGNTSKEDTNHVNDDGERIGVDQPQKAMKGEKNELHGGVSRLRKNRSLEKSLHELLHDDFQSELVSLRESTIEALQLSHQERERLCLDGEILEARIANIRHKIGLTRDQLQKRGVVLEEESDDLRLSLVQEGEEGMCLSGHTLDVGVDKEPVTSPTKDGLSSLQPEGCTMSDCSGMPHLSRTSFFGMGGASKSWIDKSENSRGSALNIRISFMDGAGDGMPSRWRAREQERAKKAKQNEKEEYQSKRKAICDEKIGHDVNSTSRRAKDKSKEEKVQDLIFKREKEISVLEKRALSLEQETQSMRDEVSILRKDLEHVQGKFQQEKTQLLIEIDRVELDNGKLDHVCLCEGILLEERKLVIEIIANELKEAREELAQIQNENDRRKSEQKTRRWNKWKNRLSDASAGGASVASASGDIDRQSFQRRRSSQMSSLTIDSMNYVDILEQV</sequence>
<protein>
    <submittedName>
        <fullName evidence="3">Uncharacterized protein</fullName>
    </submittedName>
</protein>
<gene>
    <name evidence="3" type="ORF">ACHAW5_010813</name>
</gene>
<accession>A0ABD3NUH9</accession>
<evidence type="ECO:0000256" key="1">
    <source>
        <dbReference type="SAM" id="Coils"/>
    </source>
</evidence>
<proteinExistence type="predicted"/>
<organism evidence="3 4">
    <name type="scientific">Stephanodiscus triporus</name>
    <dbReference type="NCBI Taxonomy" id="2934178"/>
    <lineage>
        <taxon>Eukaryota</taxon>
        <taxon>Sar</taxon>
        <taxon>Stramenopiles</taxon>
        <taxon>Ochrophyta</taxon>
        <taxon>Bacillariophyta</taxon>
        <taxon>Coscinodiscophyceae</taxon>
        <taxon>Thalassiosirophycidae</taxon>
        <taxon>Stephanodiscales</taxon>
        <taxon>Stephanodiscaceae</taxon>
        <taxon>Stephanodiscus</taxon>
    </lineage>
</organism>